<keyword evidence="4" id="KW-1185">Reference proteome</keyword>
<name>A0A559MDG7_9HELO</name>
<dbReference type="PANTHER" id="PTHR13490:SF0">
    <property type="entry name" value="SMALL RIBOSOMAL SUBUNIT PROTEIN MS35"/>
    <property type="match status" value="1"/>
</dbReference>
<gene>
    <name evidence="3" type="primary">RSM24</name>
    <name evidence="3" type="ORF">LAWI1_G002237</name>
</gene>
<proteinExistence type="predicted"/>
<dbReference type="InterPro" id="IPR019349">
    <property type="entry name" value="Ribosomal_mS35_mit"/>
</dbReference>
<comment type="caution">
    <text evidence="3">The sequence shown here is derived from an EMBL/GenBank/DDBJ whole genome shotgun (WGS) entry which is preliminary data.</text>
</comment>
<protein>
    <submittedName>
        <fullName evidence="3">37S ribosomal protein, mitochondrial</fullName>
    </submittedName>
</protein>
<dbReference type="GO" id="GO:0032543">
    <property type="term" value="P:mitochondrial translation"/>
    <property type="evidence" value="ECO:0007669"/>
    <property type="project" value="InterPro"/>
</dbReference>
<sequence>MASALQGFRFTARSCACAPLSRRCAAQSIARRRAFATTPLRLEKERSPEQKEVLGKVEKAVGYNLDEELAADKKELQDLLNAEIEFGPAGPDLSRRKKKLKETFLNYGDPEPFEDGDFDEDNHDDLPSLAHGELEQHREWRHYARLAAWEMPLLTKLAKPFEPPTADMSLRFRYTTYMGESHPAEKKVVVEFSPADMPNLTSIQRDKLRKLAGPRYNPEEDIVRMNCEMYETQAQNKRYLGDLVDTLLKEARDPTDTFADVPLDTRHHHFKPKPRFPKEWVLTDERRDQLAQYRLQMEKKDQKLELEGQLVDGIKKIETVISRPIPQEALPEMVLAGGKSTAGGKGKGKKVAVRR</sequence>
<feature type="domain" description="Small ribosomal subunit protein mS35 mitochondrial conserved" evidence="2">
    <location>
        <begin position="160"/>
        <end position="280"/>
    </location>
</feature>
<dbReference type="Proteomes" id="UP000315522">
    <property type="component" value="Unassembled WGS sequence"/>
</dbReference>
<dbReference type="AlphaFoldDB" id="A0A559MDG7"/>
<keyword evidence="3" id="KW-0689">Ribosomal protein</keyword>
<dbReference type="GO" id="GO:0005763">
    <property type="term" value="C:mitochondrial small ribosomal subunit"/>
    <property type="evidence" value="ECO:0007669"/>
    <property type="project" value="TreeGrafter"/>
</dbReference>
<evidence type="ECO:0000256" key="1">
    <source>
        <dbReference type="SAM" id="MobiDB-lite"/>
    </source>
</evidence>
<organism evidence="3 4">
    <name type="scientific">Lachnellula willkommii</name>
    <dbReference type="NCBI Taxonomy" id="215461"/>
    <lineage>
        <taxon>Eukaryota</taxon>
        <taxon>Fungi</taxon>
        <taxon>Dikarya</taxon>
        <taxon>Ascomycota</taxon>
        <taxon>Pezizomycotina</taxon>
        <taxon>Leotiomycetes</taxon>
        <taxon>Helotiales</taxon>
        <taxon>Lachnaceae</taxon>
        <taxon>Lachnellula</taxon>
    </lineage>
</organism>
<dbReference type="GO" id="GO:0003735">
    <property type="term" value="F:structural constituent of ribosome"/>
    <property type="evidence" value="ECO:0007669"/>
    <property type="project" value="InterPro"/>
</dbReference>
<feature type="compositionally biased region" description="Basic residues" evidence="1">
    <location>
        <begin position="346"/>
        <end position="355"/>
    </location>
</feature>
<dbReference type="Pfam" id="PF10213">
    <property type="entry name" value="MRP-S28"/>
    <property type="match status" value="1"/>
</dbReference>
<feature type="region of interest" description="Disordered" evidence="1">
    <location>
        <begin position="336"/>
        <end position="355"/>
    </location>
</feature>
<evidence type="ECO:0000259" key="2">
    <source>
        <dbReference type="Pfam" id="PF10213"/>
    </source>
</evidence>
<reference evidence="3 4" key="1">
    <citation type="submission" date="2018-05" db="EMBL/GenBank/DDBJ databases">
        <title>Genome sequencing and assembly of the regulated plant pathogen Lachnellula willkommii and related sister species for the development of diagnostic species identification markers.</title>
        <authorList>
            <person name="Giroux E."/>
            <person name="Bilodeau G."/>
        </authorList>
    </citation>
    <scope>NUCLEOTIDE SEQUENCE [LARGE SCALE GENOMIC DNA]</scope>
    <source>
        <strain evidence="3 4">CBS 172.35</strain>
    </source>
</reference>
<dbReference type="EMBL" id="QGML01000674">
    <property type="protein sequence ID" value="TVY91012.1"/>
    <property type="molecule type" value="Genomic_DNA"/>
</dbReference>
<evidence type="ECO:0000313" key="4">
    <source>
        <dbReference type="Proteomes" id="UP000315522"/>
    </source>
</evidence>
<evidence type="ECO:0000313" key="3">
    <source>
        <dbReference type="EMBL" id="TVY91012.1"/>
    </source>
</evidence>
<accession>A0A559MDG7</accession>
<dbReference type="InterPro" id="IPR039848">
    <property type="entry name" value="Ribosomal_mS35_mt"/>
</dbReference>
<dbReference type="PANTHER" id="PTHR13490">
    <property type="entry name" value="MITOCHONDRIAL 28S RIBOSOMAL PROTEIN S28"/>
    <property type="match status" value="1"/>
</dbReference>
<keyword evidence="3" id="KW-0687">Ribonucleoprotein</keyword>